<evidence type="ECO:0000259" key="7">
    <source>
        <dbReference type="PROSITE" id="PS50110"/>
    </source>
</evidence>
<dbReference type="InterPro" id="IPR027417">
    <property type="entry name" value="P-loop_NTPase"/>
</dbReference>
<dbReference type="InterPro" id="IPR009057">
    <property type="entry name" value="Homeodomain-like_sf"/>
</dbReference>
<dbReference type="InterPro" id="IPR025662">
    <property type="entry name" value="Sigma_54_int_dom_ATP-bd_1"/>
</dbReference>
<dbReference type="Gene3D" id="3.40.50.2300">
    <property type="match status" value="1"/>
</dbReference>
<dbReference type="SUPFAM" id="SSF52540">
    <property type="entry name" value="P-loop containing nucleoside triphosphate hydrolases"/>
    <property type="match status" value="1"/>
</dbReference>
<accession>A0A2N7PQP3</accession>
<dbReference type="Pfam" id="PF25601">
    <property type="entry name" value="AAA_lid_14"/>
    <property type="match status" value="1"/>
</dbReference>
<dbReference type="GO" id="GO:0005524">
    <property type="term" value="F:ATP binding"/>
    <property type="evidence" value="ECO:0007669"/>
    <property type="project" value="UniProtKB-KW"/>
</dbReference>
<evidence type="ECO:0000256" key="3">
    <source>
        <dbReference type="ARBA" id="ARBA00023015"/>
    </source>
</evidence>
<evidence type="ECO:0000256" key="5">
    <source>
        <dbReference type="PROSITE-ProRule" id="PRU00169"/>
    </source>
</evidence>
<feature type="domain" description="Sigma-54 factor interaction" evidence="6">
    <location>
        <begin position="145"/>
        <end position="366"/>
    </location>
</feature>
<gene>
    <name evidence="8" type="ORF">C0190_00320</name>
</gene>
<dbReference type="SMART" id="SM00448">
    <property type="entry name" value="REC"/>
    <property type="match status" value="1"/>
</dbReference>
<dbReference type="PROSITE" id="PS50110">
    <property type="entry name" value="RESPONSE_REGULATORY"/>
    <property type="match status" value="1"/>
</dbReference>
<dbReference type="Gene3D" id="3.40.50.300">
    <property type="entry name" value="P-loop containing nucleotide triphosphate hydrolases"/>
    <property type="match status" value="1"/>
</dbReference>
<comment type="caution">
    <text evidence="8">The sequence shown here is derived from an EMBL/GenBank/DDBJ whole genome shotgun (WGS) entry which is preliminary data.</text>
</comment>
<feature type="modified residue" description="4-aspartylphosphate" evidence="5">
    <location>
        <position position="55"/>
    </location>
</feature>
<dbReference type="PANTHER" id="PTHR32071">
    <property type="entry name" value="TRANSCRIPTIONAL REGULATORY PROTEIN"/>
    <property type="match status" value="1"/>
</dbReference>
<dbReference type="InterPro" id="IPR003593">
    <property type="entry name" value="AAA+_ATPase"/>
</dbReference>
<evidence type="ECO:0000313" key="8">
    <source>
        <dbReference type="EMBL" id="PMP69165.1"/>
    </source>
</evidence>
<evidence type="ECO:0000259" key="6">
    <source>
        <dbReference type="PROSITE" id="PS50045"/>
    </source>
</evidence>
<dbReference type="PROSITE" id="PS50045">
    <property type="entry name" value="SIGMA54_INTERACT_4"/>
    <property type="match status" value="1"/>
</dbReference>
<protein>
    <submittedName>
        <fullName evidence="8">Sigma-54-dependent Fis family transcriptional regulator</fullName>
    </submittedName>
</protein>
<proteinExistence type="predicted"/>
<keyword evidence="4" id="KW-0804">Transcription</keyword>
<dbReference type="EMBL" id="PNIK01000004">
    <property type="protein sequence ID" value="PMP69165.1"/>
    <property type="molecule type" value="Genomic_DNA"/>
</dbReference>
<dbReference type="SMART" id="SM00382">
    <property type="entry name" value="AAA"/>
    <property type="match status" value="1"/>
</dbReference>
<evidence type="ECO:0000256" key="2">
    <source>
        <dbReference type="ARBA" id="ARBA00022840"/>
    </source>
</evidence>
<reference evidence="8 9" key="1">
    <citation type="submission" date="2018-01" db="EMBL/GenBank/DDBJ databases">
        <title>Metagenomic assembled genomes from two thermal pools in the Uzon Caldera, Kamchatka, Russia.</title>
        <authorList>
            <person name="Wilkins L."/>
            <person name="Ettinger C."/>
        </authorList>
    </citation>
    <scope>NUCLEOTIDE SEQUENCE [LARGE SCALE GENOMIC DNA]</scope>
    <source>
        <strain evidence="8">ZAV-08</strain>
    </source>
</reference>
<keyword evidence="3" id="KW-0805">Transcription regulation</keyword>
<dbReference type="GO" id="GO:0006355">
    <property type="term" value="P:regulation of DNA-templated transcription"/>
    <property type="evidence" value="ECO:0007669"/>
    <property type="project" value="InterPro"/>
</dbReference>
<dbReference type="Pfam" id="PF00158">
    <property type="entry name" value="Sigma54_activat"/>
    <property type="match status" value="1"/>
</dbReference>
<name>A0A2N7PQP3_9BACT</name>
<dbReference type="PANTHER" id="PTHR32071:SF57">
    <property type="entry name" value="C4-DICARBOXYLATE TRANSPORT TRANSCRIPTIONAL REGULATORY PROTEIN DCTD"/>
    <property type="match status" value="1"/>
</dbReference>
<dbReference type="Proteomes" id="UP000235460">
    <property type="component" value="Unassembled WGS sequence"/>
</dbReference>
<evidence type="ECO:0000313" key="9">
    <source>
        <dbReference type="Proteomes" id="UP000235460"/>
    </source>
</evidence>
<keyword evidence="2" id="KW-0067">ATP-binding</keyword>
<keyword evidence="1" id="KW-0547">Nucleotide-binding</keyword>
<dbReference type="PRINTS" id="PR01590">
    <property type="entry name" value="HTHFIS"/>
</dbReference>
<dbReference type="InterPro" id="IPR011006">
    <property type="entry name" value="CheY-like_superfamily"/>
</dbReference>
<dbReference type="Gene3D" id="1.10.8.60">
    <property type="match status" value="1"/>
</dbReference>
<dbReference type="InterPro" id="IPR058031">
    <property type="entry name" value="AAA_lid_NorR"/>
</dbReference>
<dbReference type="GO" id="GO:0000160">
    <property type="term" value="P:phosphorelay signal transduction system"/>
    <property type="evidence" value="ECO:0007669"/>
    <property type="project" value="InterPro"/>
</dbReference>
<dbReference type="Pfam" id="PF00072">
    <property type="entry name" value="Response_reg"/>
    <property type="match status" value="1"/>
</dbReference>
<dbReference type="Gene3D" id="1.10.10.60">
    <property type="entry name" value="Homeodomain-like"/>
    <property type="match status" value="1"/>
</dbReference>
<feature type="domain" description="Response regulatory" evidence="7">
    <location>
        <begin position="6"/>
        <end position="120"/>
    </location>
</feature>
<sequence length="440" mass="49864">MSDYPRIAVVEDDVSFATFLKTILEEEGYKVKVYHDPEVALKRLPDFSPQLVITDLKMPKMDGITFLEKAKVIFPDTQFIVITAYGTIPSAVEAMKKGAVDYITKPLSSPEDFLSLVARLLPREKIKVLEKLFELPPFEILFAGIEDVYEKVIQVAPTETTVILYGETGTGKSAIARAIHVLSGRKGNFVEINCAAIPETLIESELFGYEKGAFSGAIKSKPGKIELAKDGTLFLDEITEMSPSVQAKFLRVLQDKTFERLGGLTPTKTNARFVVATNRDLLELVKQGKFREDLYFRINVFPINIPPLRERKEAVFKIAEYFINKLSQKLGREPLKLSKKSKEILKNYSWPGNIRELENILERSFILAKGKELNIEIEIFDRGKILKNEEKSESLRELEKRAILEALRKTGGNKKKAAELLGISLRTLYYKIKEYNLETS</sequence>
<dbReference type="InterPro" id="IPR025944">
    <property type="entry name" value="Sigma_54_int_dom_CS"/>
</dbReference>
<dbReference type="FunFam" id="3.40.50.300:FF:000006">
    <property type="entry name" value="DNA-binding transcriptional regulator NtrC"/>
    <property type="match status" value="1"/>
</dbReference>
<dbReference type="SUPFAM" id="SSF52172">
    <property type="entry name" value="CheY-like"/>
    <property type="match status" value="1"/>
</dbReference>
<dbReference type="AlphaFoldDB" id="A0A2N7PQP3"/>
<dbReference type="CDD" id="cd00009">
    <property type="entry name" value="AAA"/>
    <property type="match status" value="1"/>
</dbReference>
<dbReference type="PROSITE" id="PS00688">
    <property type="entry name" value="SIGMA54_INTERACT_3"/>
    <property type="match status" value="1"/>
</dbReference>
<dbReference type="GO" id="GO:0043565">
    <property type="term" value="F:sequence-specific DNA binding"/>
    <property type="evidence" value="ECO:0007669"/>
    <property type="project" value="InterPro"/>
</dbReference>
<evidence type="ECO:0000256" key="1">
    <source>
        <dbReference type="ARBA" id="ARBA00022741"/>
    </source>
</evidence>
<keyword evidence="5" id="KW-0597">Phosphoprotein</keyword>
<dbReference type="SUPFAM" id="SSF46689">
    <property type="entry name" value="Homeodomain-like"/>
    <property type="match status" value="1"/>
</dbReference>
<dbReference type="PROSITE" id="PS00675">
    <property type="entry name" value="SIGMA54_INTERACT_1"/>
    <property type="match status" value="1"/>
</dbReference>
<dbReference type="InterPro" id="IPR001789">
    <property type="entry name" value="Sig_transdc_resp-reg_receiver"/>
</dbReference>
<dbReference type="Pfam" id="PF02954">
    <property type="entry name" value="HTH_8"/>
    <property type="match status" value="1"/>
</dbReference>
<organism evidence="8 9">
    <name type="scientific">Thermodesulfobacterium geofontis</name>
    <dbReference type="NCBI Taxonomy" id="1295609"/>
    <lineage>
        <taxon>Bacteria</taxon>
        <taxon>Pseudomonadati</taxon>
        <taxon>Thermodesulfobacteriota</taxon>
        <taxon>Thermodesulfobacteria</taxon>
        <taxon>Thermodesulfobacteriales</taxon>
        <taxon>Thermodesulfobacteriaceae</taxon>
        <taxon>Thermodesulfobacterium</taxon>
    </lineage>
</organism>
<dbReference type="InterPro" id="IPR002078">
    <property type="entry name" value="Sigma_54_int"/>
</dbReference>
<dbReference type="InterPro" id="IPR002197">
    <property type="entry name" value="HTH_Fis"/>
</dbReference>
<evidence type="ECO:0000256" key="4">
    <source>
        <dbReference type="ARBA" id="ARBA00023163"/>
    </source>
</evidence>